<gene>
    <name evidence="2" type="ORF">CKO28_05635</name>
</gene>
<dbReference type="EMBL" id="NRRL01000008">
    <property type="protein sequence ID" value="MBK1667511.1"/>
    <property type="molecule type" value="Genomic_DNA"/>
</dbReference>
<dbReference type="PANTHER" id="PTHR43881">
    <property type="entry name" value="GAMMA-GLUTAMYLTRANSPEPTIDASE (AFU_ORTHOLOGUE AFUA_4G13580)"/>
    <property type="match status" value="1"/>
</dbReference>
<dbReference type="Gene3D" id="1.10.246.130">
    <property type="match status" value="1"/>
</dbReference>
<dbReference type="InterPro" id="IPR029055">
    <property type="entry name" value="Ntn_hydrolases_N"/>
</dbReference>
<name>A0ABS1DC50_9PROT</name>
<dbReference type="PRINTS" id="PR01210">
    <property type="entry name" value="GGTRANSPTASE"/>
</dbReference>
<feature type="compositionally biased region" description="Basic and acidic residues" evidence="1">
    <location>
        <begin position="414"/>
        <end position="423"/>
    </location>
</feature>
<dbReference type="InterPro" id="IPR052896">
    <property type="entry name" value="GGT-like_enzyme"/>
</dbReference>
<evidence type="ECO:0000313" key="2">
    <source>
        <dbReference type="EMBL" id="MBK1667511.1"/>
    </source>
</evidence>
<dbReference type="SUPFAM" id="SSF56235">
    <property type="entry name" value="N-terminal nucleophile aminohydrolases (Ntn hydrolases)"/>
    <property type="match status" value="1"/>
</dbReference>
<protein>
    <submittedName>
        <fullName evidence="2">Gamma-glutamyltransferase</fullName>
    </submittedName>
</protein>
<dbReference type="PANTHER" id="PTHR43881:SF1">
    <property type="entry name" value="GAMMA-GLUTAMYLTRANSPEPTIDASE (AFU_ORTHOLOGUE AFUA_4G13580)"/>
    <property type="match status" value="1"/>
</dbReference>
<evidence type="ECO:0000313" key="3">
    <source>
        <dbReference type="Proteomes" id="UP001296873"/>
    </source>
</evidence>
<keyword evidence="3" id="KW-1185">Reference proteome</keyword>
<dbReference type="Gene3D" id="3.60.20.40">
    <property type="match status" value="1"/>
</dbReference>
<feature type="region of interest" description="Disordered" evidence="1">
    <location>
        <begin position="386"/>
        <end position="423"/>
    </location>
</feature>
<dbReference type="Pfam" id="PF01019">
    <property type="entry name" value="G_glu_transpept"/>
    <property type="match status" value="1"/>
</dbReference>
<evidence type="ECO:0000256" key="1">
    <source>
        <dbReference type="SAM" id="MobiDB-lite"/>
    </source>
</evidence>
<proteinExistence type="predicted"/>
<dbReference type="InterPro" id="IPR043137">
    <property type="entry name" value="GGT_ssub_C"/>
</dbReference>
<sequence>MTFSTRPEIRGTFGAVASTHWLASQAAMGMLELGGNAFDAAVAGGFTLQVVEPHLNGPGGEVPIAFKPAGQEVEIVCGQGPAPRAATIEAYRRQGLDAVPGTGLIAATVPGAFDAWMLLLRDHGSLSLRTVLAPAIHYARHGYPLVPRIAGTIEAVAELFRTEWPSSAATYLPGNRVPTPGKRFANPTLADTYDRLLRAAEAQGRDRAATIEAARRVWAEGFVAEAIAGFCRMQRVMDTSGARHAGLLDGDDLANWRAIKEAAVARDYHGWRVHKAGAWSQGPVLLQQLALLQGFDLDALDPTGPDFVHTVTEAAKLAFADRELFYGDPAFVDVPLQTLLSDAYADRRRALIGRQASLELRPGEIPGYGGDLDRLLELALAPPPEQALGAFGGGEPTVQDDTPKQGDAGQGARQHGDRQAPGDTCHIDVIDRHGNAVTATPSGGWLQSSPVIPELGFCLGTRAQMFWLEDGQPGSLAPGKRPRTTLSVTLATHDDGRVLAIGTPGGDYQDQWTLHAFLRHVHAGYDLQQAIDAPGFKTDHMPSSFYPRRAKLGTLDLESLFPEATFVELGRRGHHLGICDPWSLGRVSAVGTEDGLIKAGANPRGMQGYAVGR</sequence>
<reference evidence="2 3" key="1">
    <citation type="journal article" date="2020" name="Microorganisms">
        <title>Osmotic Adaptation and Compatible Solute Biosynthesis of Phototrophic Bacteria as Revealed from Genome Analyses.</title>
        <authorList>
            <person name="Imhoff J.F."/>
            <person name="Rahn T."/>
            <person name="Kunzel S."/>
            <person name="Keller A."/>
            <person name="Neulinger S.C."/>
        </authorList>
    </citation>
    <scope>NUCLEOTIDE SEQUENCE [LARGE SCALE GENOMIC DNA]</scope>
    <source>
        <strain evidence="2 3">DSM 9895</strain>
    </source>
</reference>
<accession>A0ABS1DC50</accession>
<comment type="caution">
    <text evidence="2">The sequence shown here is derived from an EMBL/GenBank/DDBJ whole genome shotgun (WGS) entry which is preliminary data.</text>
</comment>
<dbReference type="InterPro" id="IPR043138">
    <property type="entry name" value="GGT_lsub"/>
</dbReference>
<dbReference type="Proteomes" id="UP001296873">
    <property type="component" value="Unassembled WGS sequence"/>
</dbReference>
<organism evidence="2 3">
    <name type="scientific">Rhodovibrio sodomensis</name>
    <dbReference type="NCBI Taxonomy" id="1088"/>
    <lineage>
        <taxon>Bacteria</taxon>
        <taxon>Pseudomonadati</taxon>
        <taxon>Pseudomonadota</taxon>
        <taxon>Alphaproteobacteria</taxon>
        <taxon>Rhodospirillales</taxon>
        <taxon>Rhodovibrionaceae</taxon>
        <taxon>Rhodovibrio</taxon>
    </lineage>
</organism>
<dbReference type="RefSeq" id="WP_200339668.1">
    <property type="nucleotide sequence ID" value="NZ_NRRL01000008.1"/>
</dbReference>